<sequence>MKKQLFICQKQILGLCLNKNCYKETQYYSKCLTQVHSDHLSDCIEFAIILANINQFLEFGMNHFNKSKKSSII</sequence>
<protein>
    <submittedName>
        <fullName evidence="1">Uncharacterized protein</fullName>
    </submittedName>
</protein>
<dbReference type="AlphaFoldDB" id="A0A8S1Y0H6"/>
<evidence type="ECO:0000313" key="2">
    <source>
        <dbReference type="Proteomes" id="UP000683925"/>
    </source>
</evidence>
<reference evidence="1" key="1">
    <citation type="submission" date="2021-01" db="EMBL/GenBank/DDBJ databases">
        <authorList>
            <consortium name="Genoscope - CEA"/>
            <person name="William W."/>
        </authorList>
    </citation>
    <scope>NUCLEOTIDE SEQUENCE</scope>
</reference>
<comment type="caution">
    <text evidence="1">The sequence shown here is derived from an EMBL/GenBank/DDBJ whole genome shotgun (WGS) entry which is preliminary data.</text>
</comment>
<accession>A0A8S1Y0H6</accession>
<evidence type="ECO:0000313" key="1">
    <source>
        <dbReference type="EMBL" id="CAD8205164.1"/>
    </source>
</evidence>
<dbReference type="Proteomes" id="UP000683925">
    <property type="component" value="Unassembled WGS sequence"/>
</dbReference>
<dbReference type="EMBL" id="CAJJDP010000135">
    <property type="protein sequence ID" value="CAD8205164.1"/>
    <property type="molecule type" value="Genomic_DNA"/>
</dbReference>
<proteinExistence type="predicted"/>
<gene>
    <name evidence="1" type="ORF">POCTA_138.1.T1340179</name>
</gene>
<organism evidence="1 2">
    <name type="scientific">Paramecium octaurelia</name>
    <dbReference type="NCBI Taxonomy" id="43137"/>
    <lineage>
        <taxon>Eukaryota</taxon>
        <taxon>Sar</taxon>
        <taxon>Alveolata</taxon>
        <taxon>Ciliophora</taxon>
        <taxon>Intramacronucleata</taxon>
        <taxon>Oligohymenophorea</taxon>
        <taxon>Peniculida</taxon>
        <taxon>Parameciidae</taxon>
        <taxon>Paramecium</taxon>
    </lineage>
</organism>
<name>A0A8S1Y0H6_PAROT</name>
<keyword evidence="2" id="KW-1185">Reference proteome</keyword>